<name>A0ABS6SZS4_9RHOB</name>
<comment type="caution">
    <text evidence="16">The sequence shown here is derived from an EMBL/GenBank/DDBJ whole genome shotgun (WGS) entry which is preliminary data.</text>
</comment>
<evidence type="ECO:0000256" key="9">
    <source>
        <dbReference type="ARBA" id="ARBA00023310"/>
    </source>
</evidence>
<keyword evidence="17" id="KW-1185">Reference proteome</keyword>
<keyword evidence="13" id="KW-1003">Cell membrane</keyword>
<keyword evidence="4 13" id="KW-0812">Transmembrane</keyword>
<reference evidence="16 17" key="1">
    <citation type="submission" date="2021-05" db="EMBL/GenBank/DDBJ databases">
        <title>Culturable bacteria isolated from Daya Bay.</title>
        <authorList>
            <person name="Zheng W."/>
            <person name="Yu S."/>
            <person name="Huang Y."/>
        </authorList>
    </citation>
    <scope>NUCLEOTIDE SEQUENCE [LARGE SCALE GENOMIC DNA]</scope>
    <source>
        <strain evidence="16 17">DP4N28-5</strain>
    </source>
</reference>
<evidence type="ECO:0000256" key="2">
    <source>
        <dbReference type="ARBA" id="ARBA00022448"/>
    </source>
</evidence>
<dbReference type="CDD" id="cd06503">
    <property type="entry name" value="ATP-synt_Fo_b"/>
    <property type="match status" value="1"/>
</dbReference>
<keyword evidence="2 13" id="KW-0813">Transport</keyword>
<evidence type="ECO:0000256" key="7">
    <source>
        <dbReference type="ARBA" id="ARBA00023065"/>
    </source>
</evidence>
<dbReference type="RefSeq" id="WP_218390719.1">
    <property type="nucleotide sequence ID" value="NZ_JAHUZE010000001.1"/>
</dbReference>
<dbReference type="HAMAP" id="MF_01398">
    <property type="entry name" value="ATP_synth_b_bprime"/>
    <property type="match status" value="1"/>
</dbReference>
<evidence type="ECO:0000313" key="17">
    <source>
        <dbReference type="Proteomes" id="UP000756530"/>
    </source>
</evidence>
<evidence type="ECO:0000256" key="10">
    <source>
        <dbReference type="ARBA" id="ARBA00025198"/>
    </source>
</evidence>
<proteinExistence type="inferred from homology"/>
<dbReference type="PANTHER" id="PTHR33445:SF1">
    <property type="entry name" value="ATP SYNTHASE SUBUNIT B"/>
    <property type="match status" value="1"/>
</dbReference>
<comment type="function">
    <text evidence="11">Component of the F(0) channel, it forms part of the peripheral stalk, linking F(1) to F(0). The b'-subunit is a diverged and duplicated form of b found in plants and photosynthetic bacteria.</text>
</comment>
<gene>
    <name evidence="13" type="primary">atpF</name>
    <name evidence="16" type="ORF">KJP28_02860</name>
</gene>
<feature type="coiled-coil region" evidence="15">
    <location>
        <begin position="83"/>
        <end position="118"/>
    </location>
</feature>
<evidence type="ECO:0000256" key="13">
    <source>
        <dbReference type="HAMAP-Rule" id="MF_01398"/>
    </source>
</evidence>
<comment type="subcellular location">
    <subcellularLocation>
        <location evidence="13">Cell membrane</location>
        <topology evidence="13">Single-pass membrane protein</topology>
    </subcellularLocation>
    <subcellularLocation>
        <location evidence="12">Endomembrane system</location>
        <topology evidence="12">Single-pass membrane protein</topology>
    </subcellularLocation>
</comment>
<feature type="transmembrane region" description="Helical" evidence="13">
    <location>
        <begin position="43"/>
        <end position="62"/>
    </location>
</feature>
<evidence type="ECO:0000256" key="15">
    <source>
        <dbReference type="SAM" id="Coils"/>
    </source>
</evidence>
<accession>A0ABS6SZS4</accession>
<keyword evidence="3 13" id="KW-0138">CF(0)</keyword>
<evidence type="ECO:0000256" key="8">
    <source>
        <dbReference type="ARBA" id="ARBA00023136"/>
    </source>
</evidence>
<keyword evidence="15" id="KW-0175">Coiled coil</keyword>
<evidence type="ECO:0000313" key="16">
    <source>
        <dbReference type="EMBL" id="MBV7377851.1"/>
    </source>
</evidence>
<evidence type="ECO:0000256" key="12">
    <source>
        <dbReference type="ARBA" id="ARBA00037847"/>
    </source>
</evidence>
<evidence type="ECO:0000256" key="6">
    <source>
        <dbReference type="ARBA" id="ARBA00022989"/>
    </source>
</evidence>
<sequence length="190" mass="19525">MATEETEVAADAAHGAADAAHGAAEASGAGMPQLDFSTFGNQIFWLVVTLVVIHVVFTKIALPRIAGVLAERQGTITSDLAAAEELKQKAVDAEDAYKKALADARTEAQKIVADAKAEIQADLDAAQAKADAEIAAKTAESEKAITEIREGAADSAKEVAKDTVTAILSAMGFSADAKTVTSAVNDRAKG</sequence>
<keyword evidence="7 13" id="KW-0406">Ion transport</keyword>
<evidence type="ECO:0000256" key="3">
    <source>
        <dbReference type="ARBA" id="ARBA00022547"/>
    </source>
</evidence>
<keyword evidence="8 13" id="KW-0472">Membrane</keyword>
<comment type="similarity">
    <text evidence="1 13 14">Belongs to the ATPase B chain family.</text>
</comment>
<dbReference type="NCBIfam" id="NF009988">
    <property type="entry name" value="PRK13454.1"/>
    <property type="match status" value="1"/>
</dbReference>
<evidence type="ECO:0000256" key="1">
    <source>
        <dbReference type="ARBA" id="ARBA00005513"/>
    </source>
</evidence>
<keyword evidence="5 13" id="KW-0375">Hydrogen ion transport</keyword>
<evidence type="ECO:0000256" key="14">
    <source>
        <dbReference type="RuleBase" id="RU003848"/>
    </source>
</evidence>
<evidence type="ECO:0000256" key="11">
    <source>
        <dbReference type="ARBA" id="ARBA00025614"/>
    </source>
</evidence>
<dbReference type="InterPro" id="IPR050059">
    <property type="entry name" value="ATP_synthase_B_chain"/>
</dbReference>
<keyword evidence="9 13" id="KW-0066">ATP synthesis</keyword>
<protein>
    <recommendedName>
        <fullName evidence="13">ATP synthase subunit b</fullName>
    </recommendedName>
    <alternativeName>
        <fullName evidence="13">ATP synthase F(0) sector subunit b</fullName>
    </alternativeName>
    <alternativeName>
        <fullName evidence="13">ATPase subunit I</fullName>
    </alternativeName>
    <alternativeName>
        <fullName evidence="13">F-type ATPase subunit b</fullName>
        <shortName evidence="13">F-ATPase subunit b</shortName>
    </alternativeName>
</protein>
<evidence type="ECO:0000256" key="5">
    <source>
        <dbReference type="ARBA" id="ARBA00022781"/>
    </source>
</evidence>
<comment type="function">
    <text evidence="10 13">F(1)F(0) ATP synthase produces ATP from ADP in the presence of a proton or sodium gradient. F-type ATPases consist of two structural domains, F(1) containing the extramembraneous catalytic core and F(0) containing the membrane proton channel, linked together by a central stalk and a peripheral stalk. During catalysis, ATP synthesis in the catalytic domain of F(1) is coupled via a rotary mechanism of the central stalk subunits to proton translocation.</text>
</comment>
<evidence type="ECO:0000256" key="4">
    <source>
        <dbReference type="ARBA" id="ARBA00022692"/>
    </source>
</evidence>
<dbReference type="PANTHER" id="PTHR33445">
    <property type="entry name" value="ATP SYNTHASE SUBUNIT B', CHLOROPLASTIC"/>
    <property type="match status" value="1"/>
</dbReference>
<dbReference type="InterPro" id="IPR002146">
    <property type="entry name" value="ATP_synth_b/b'su_bac/chlpt"/>
</dbReference>
<dbReference type="Proteomes" id="UP000756530">
    <property type="component" value="Unassembled WGS sequence"/>
</dbReference>
<keyword evidence="6 13" id="KW-1133">Transmembrane helix</keyword>
<comment type="subunit">
    <text evidence="13">F-type ATPases have 2 components, F(1) - the catalytic core - and F(0) - the membrane proton channel. F(1) has five subunits: alpha(3), beta(3), gamma(1), delta(1), epsilon(1). F(0) has three main subunits: a(1), b(2) and c(10-14). The alpha and beta chains form an alternating ring which encloses part of the gamma chain. F(1) is attached to F(0) by a central stalk formed by the gamma and epsilon chains, while a peripheral stalk is formed by the delta and b chains.</text>
</comment>
<organism evidence="16 17">
    <name type="scientific">Maritimibacter dapengensis</name>
    <dbReference type="NCBI Taxonomy" id="2836868"/>
    <lineage>
        <taxon>Bacteria</taxon>
        <taxon>Pseudomonadati</taxon>
        <taxon>Pseudomonadota</taxon>
        <taxon>Alphaproteobacteria</taxon>
        <taxon>Rhodobacterales</taxon>
        <taxon>Roseobacteraceae</taxon>
        <taxon>Maritimibacter</taxon>
    </lineage>
</organism>
<dbReference type="EMBL" id="JAHUZE010000001">
    <property type="protein sequence ID" value="MBV7377851.1"/>
    <property type="molecule type" value="Genomic_DNA"/>
</dbReference>
<dbReference type="Pfam" id="PF00430">
    <property type="entry name" value="ATP-synt_B"/>
    <property type="match status" value="1"/>
</dbReference>